<dbReference type="PANTHER" id="PTHR47359:SF3">
    <property type="entry name" value="NLP_P60 DOMAIN-CONTAINING PROTEIN-RELATED"/>
    <property type="match status" value="1"/>
</dbReference>
<evidence type="ECO:0000259" key="8">
    <source>
        <dbReference type="PROSITE" id="PS51935"/>
    </source>
</evidence>
<keyword evidence="3" id="KW-0378">Hydrolase</keyword>
<dbReference type="NCBIfam" id="NF033741">
    <property type="entry name" value="NlpC_p60_RipA"/>
    <property type="match status" value="1"/>
</dbReference>
<keyword evidence="2" id="KW-0645">Protease</keyword>
<evidence type="ECO:0000256" key="6">
    <source>
        <dbReference type="SAM" id="MobiDB-lite"/>
    </source>
</evidence>
<dbReference type="AlphaFoldDB" id="A0A172UHP6"/>
<feature type="region of interest" description="Disordered" evidence="6">
    <location>
        <begin position="225"/>
        <end position="270"/>
    </location>
</feature>
<dbReference type="Pfam" id="PF00877">
    <property type="entry name" value="NLPC_P60"/>
    <property type="match status" value="1"/>
</dbReference>
<evidence type="ECO:0000256" key="4">
    <source>
        <dbReference type="ARBA" id="ARBA00022807"/>
    </source>
</evidence>
<dbReference type="Proteomes" id="UP000077143">
    <property type="component" value="Chromosome"/>
</dbReference>
<gene>
    <name evidence="9" type="ORF">A7U43_03265</name>
</gene>
<dbReference type="InterPro" id="IPR049836">
    <property type="entry name" value="RipA"/>
</dbReference>
<keyword evidence="10" id="KW-1185">Reference proteome</keyword>
<sequence>MQRFTSLLTAGALASMLVLHPSGIATARHGSDRDGGNETVAELVAAVAEANQHVADIGADIQHRQESVNRALVELASAREAVSEAHRRLADSEKALADSQTAIDATQQRFDEFAASTYMNGPSRALPLATSPEDILSAASTQQTYLIAFSRVKDDLRQSQTERANKLSAAKQARLDADAAAADAQRRQDDAVAELVATQRAFTDQQSDLERLAGERDAAQTRLNAARPGAATAQQPGAAQPSATIPPSGQWDRSTPAPADSAGTGQWDTTLPMVPSANVTGDPIAIINTILKIMATSLQLTADMGRSFLVKLGILSPATAAADPGITNGRIPRLYGRQASEFVIRRAMSQLGVPYSWGGGNANGPARGIDQGAGTVGFDCSGLMLYAFAGVGIKLDHYSGSQYNAGRKVPSSQMQRGDLIFYGPNASQHEAMYLGDGMMIEAPYTGSVVKISPVRTSGMTPYVTRLIEY</sequence>
<accession>A0A172UHP6</accession>
<keyword evidence="4" id="KW-0788">Thiol protease</keyword>
<dbReference type="Gene3D" id="3.90.1720.10">
    <property type="entry name" value="endopeptidase domain like (from Nostoc punctiforme)"/>
    <property type="match status" value="1"/>
</dbReference>
<dbReference type="KEGG" id="madi:A7U43_03265"/>
<feature type="chain" id="PRO_5008002083" evidence="7">
    <location>
        <begin position="28"/>
        <end position="469"/>
    </location>
</feature>
<feature type="domain" description="NlpC/P60" evidence="8">
    <location>
        <begin position="337"/>
        <end position="469"/>
    </location>
</feature>
<dbReference type="InterPro" id="IPR000064">
    <property type="entry name" value="NLP_P60_dom"/>
</dbReference>
<dbReference type="GO" id="GO:0006508">
    <property type="term" value="P:proteolysis"/>
    <property type="evidence" value="ECO:0007669"/>
    <property type="project" value="UniProtKB-KW"/>
</dbReference>
<feature type="coiled-coil region" evidence="5">
    <location>
        <begin position="75"/>
        <end position="109"/>
    </location>
</feature>
<dbReference type="GO" id="GO:0008234">
    <property type="term" value="F:cysteine-type peptidase activity"/>
    <property type="evidence" value="ECO:0007669"/>
    <property type="project" value="UniProtKB-KW"/>
</dbReference>
<dbReference type="EMBL" id="CP015596">
    <property type="protein sequence ID" value="ANE78485.1"/>
    <property type="molecule type" value="Genomic_DNA"/>
</dbReference>
<protein>
    <submittedName>
        <fullName evidence="9">Peptidase M23</fullName>
    </submittedName>
</protein>
<dbReference type="PROSITE" id="PS51935">
    <property type="entry name" value="NLPC_P60"/>
    <property type="match status" value="1"/>
</dbReference>
<name>A0A172UHP6_9MYCO</name>
<reference evidence="9 10" key="1">
    <citation type="submission" date="2016-05" db="EMBL/GenBank/DDBJ databases">
        <title>Complete genome sequence of a phthalic acid esters degrading Mycobacterium sp. YC-RL4.</title>
        <authorList>
            <person name="Ren L."/>
            <person name="Fan S."/>
            <person name="Ruth N."/>
            <person name="Jia Y."/>
            <person name="Wang J."/>
            <person name="Qiao C."/>
        </authorList>
    </citation>
    <scope>NUCLEOTIDE SEQUENCE [LARGE SCALE GENOMIC DNA]</scope>
    <source>
        <strain evidence="9 10">YC-RL4</strain>
    </source>
</reference>
<dbReference type="OrthoDB" id="4771638at2"/>
<dbReference type="SUPFAM" id="SSF54001">
    <property type="entry name" value="Cysteine proteinases"/>
    <property type="match status" value="1"/>
</dbReference>
<dbReference type="RefSeq" id="WP_067991054.1">
    <property type="nucleotide sequence ID" value="NZ_CP015596.1"/>
</dbReference>
<organism evidence="9 10">
    <name type="scientific">Mycobacterium adipatum</name>
    <dbReference type="NCBI Taxonomy" id="1682113"/>
    <lineage>
        <taxon>Bacteria</taxon>
        <taxon>Bacillati</taxon>
        <taxon>Actinomycetota</taxon>
        <taxon>Actinomycetes</taxon>
        <taxon>Mycobacteriales</taxon>
        <taxon>Mycobacteriaceae</taxon>
        <taxon>Mycobacterium</taxon>
    </lineage>
</organism>
<proteinExistence type="inferred from homology"/>
<evidence type="ECO:0000256" key="1">
    <source>
        <dbReference type="ARBA" id="ARBA00007074"/>
    </source>
</evidence>
<dbReference type="InterPro" id="IPR051794">
    <property type="entry name" value="PG_Endopeptidase_C40"/>
</dbReference>
<dbReference type="STRING" id="1682113.A7U43_03265"/>
<evidence type="ECO:0000313" key="10">
    <source>
        <dbReference type="Proteomes" id="UP000077143"/>
    </source>
</evidence>
<evidence type="ECO:0000256" key="7">
    <source>
        <dbReference type="SAM" id="SignalP"/>
    </source>
</evidence>
<feature type="compositionally biased region" description="Low complexity" evidence="6">
    <location>
        <begin position="225"/>
        <end position="243"/>
    </location>
</feature>
<keyword evidence="7" id="KW-0732">Signal</keyword>
<feature type="signal peptide" evidence="7">
    <location>
        <begin position="1"/>
        <end position="27"/>
    </location>
</feature>
<comment type="similarity">
    <text evidence="1">Belongs to the peptidase C40 family.</text>
</comment>
<evidence type="ECO:0000256" key="5">
    <source>
        <dbReference type="SAM" id="Coils"/>
    </source>
</evidence>
<dbReference type="InterPro" id="IPR038765">
    <property type="entry name" value="Papain-like_cys_pep_sf"/>
</dbReference>
<evidence type="ECO:0000256" key="2">
    <source>
        <dbReference type="ARBA" id="ARBA00022670"/>
    </source>
</evidence>
<evidence type="ECO:0000313" key="9">
    <source>
        <dbReference type="EMBL" id="ANE78485.1"/>
    </source>
</evidence>
<evidence type="ECO:0000256" key="3">
    <source>
        <dbReference type="ARBA" id="ARBA00022801"/>
    </source>
</evidence>
<dbReference type="PANTHER" id="PTHR47359">
    <property type="entry name" value="PEPTIDOGLYCAN DL-ENDOPEPTIDASE CWLO"/>
    <property type="match status" value="1"/>
</dbReference>
<keyword evidence="5" id="KW-0175">Coiled coil</keyword>